<feature type="short sequence motif" description="GXSXG" evidence="3">
    <location>
        <begin position="44"/>
        <end position="48"/>
    </location>
</feature>
<evidence type="ECO:0000256" key="1">
    <source>
        <dbReference type="ARBA" id="ARBA00010240"/>
    </source>
</evidence>
<organism evidence="5 6">
    <name type="scientific">Ekhidna lutea</name>
    <dbReference type="NCBI Taxonomy" id="447679"/>
    <lineage>
        <taxon>Bacteria</taxon>
        <taxon>Pseudomonadati</taxon>
        <taxon>Bacteroidota</taxon>
        <taxon>Cytophagia</taxon>
        <taxon>Cytophagales</taxon>
        <taxon>Reichenbachiellaceae</taxon>
        <taxon>Ekhidna</taxon>
    </lineage>
</organism>
<dbReference type="EMBL" id="FZPD01000003">
    <property type="protein sequence ID" value="SNS93036.1"/>
    <property type="molecule type" value="Genomic_DNA"/>
</dbReference>
<feature type="active site" description="Nucleophile" evidence="3">
    <location>
        <position position="46"/>
    </location>
</feature>
<feature type="short sequence motif" description="GXGXXG" evidence="3">
    <location>
        <begin position="12"/>
        <end position="17"/>
    </location>
</feature>
<keyword evidence="3" id="KW-0442">Lipid degradation</keyword>
<comment type="similarity">
    <text evidence="1">Belongs to the patatin family.</text>
</comment>
<keyword evidence="2 3" id="KW-0443">Lipid metabolism</keyword>
<keyword evidence="3 5" id="KW-0378">Hydrolase</keyword>
<proteinExistence type="inferred from homology"/>
<evidence type="ECO:0000259" key="4">
    <source>
        <dbReference type="PROSITE" id="PS51635"/>
    </source>
</evidence>
<evidence type="ECO:0000313" key="5">
    <source>
        <dbReference type="EMBL" id="SNS93036.1"/>
    </source>
</evidence>
<evidence type="ECO:0000313" key="6">
    <source>
        <dbReference type="Proteomes" id="UP000198393"/>
    </source>
</evidence>
<dbReference type="Gene3D" id="3.40.1090.10">
    <property type="entry name" value="Cytosolic phospholipase A2 catalytic domain"/>
    <property type="match status" value="1"/>
</dbReference>
<dbReference type="PANTHER" id="PTHR32176">
    <property type="entry name" value="XYLOSE ISOMERASE"/>
    <property type="match status" value="1"/>
</dbReference>
<evidence type="ECO:0000256" key="2">
    <source>
        <dbReference type="ARBA" id="ARBA00023098"/>
    </source>
</evidence>
<dbReference type="InterPro" id="IPR002641">
    <property type="entry name" value="PNPLA_dom"/>
</dbReference>
<dbReference type="GO" id="GO:0004620">
    <property type="term" value="F:phospholipase activity"/>
    <property type="evidence" value="ECO:0007669"/>
    <property type="project" value="TreeGrafter"/>
</dbReference>
<sequence>MPPIKKILSIDGGGIRGIIPGQILVEIEKAFGVQVAKDFDLVAGTSTGGILTCAYLLPDKPGSKKPKFNTKEVVGLYFERGDEIFDVPIFHKIRTLGGILDEKYPEDGIEEALHDYFGDAWLKDLMKPCIVTSYDIRRRKGHFFGQHKAQKSSKFNFKVKDVARATAAAPTYFECAKVASEYGDEFPLIDGGVFVNNPALVAYAEGRSIFKVGSKEATAKDMKILSLGTGYTRKKYHYSKAKNYGMAEWVQPVIDIMMSGASEVAHYQLDKIYGTIQNPDQYLRIDGDLKTTDIDPDMDCATKENMARLKAFGQQLFEENKEKIEGWLGI</sequence>
<dbReference type="PROSITE" id="PS51635">
    <property type="entry name" value="PNPLA"/>
    <property type="match status" value="1"/>
</dbReference>
<feature type="domain" description="PNPLA" evidence="4">
    <location>
        <begin position="8"/>
        <end position="203"/>
    </location>
</feature>
<feature type="active site" description="Proton acceptor" evidence="3">
    <location>
        <position position="190"/>
    </location>
</feature>
<dbReference type="GO" id="GO:0016042">
    <property type="term" value="P:lipid catabolic process"/>
    <property type="evidence" value="ECO:0007669"/>
    <property type="project" value="UniProtKB-UniRule"/>
</dbReference>
<dbReference type="PANTHER" id="PTHR32176:SF92">
    <property type="entry name" value="XYLOSE ISOMERASE"/>
    <property type="match status" value="1"/>
</dbReference>
<accession>A0A239IH29</accession>
<dbReference type="RefSeq" id="WP_089356416.1">
    <property type="nucleotide sequence ID" value="NZ_FZPD01000003.1"/>
</dbReference>
<gene>
    <name evidence="5" type="ORF">SAMN05421640_1670</name>
</gene>
<evidence type="ECO:0000256" key="3">
    <source>
        <dbReference type="PROSITE-ProRule" id="PRU01161"/>
    </source>
</evidence>
<dbReference type="AlphaFoldDB" id="A0A239IH29"/>
<dbReference type="Proteomes" id="UP000198393">
    <property type="component" value="Unassembled WGS sequence"/>
</dbReference>
<dbReference type="InterPro" id="IPR016035">
    <property type="entry name" value="Acyl_Trfase/lysoPLipase"/>
</dbReference>
<protein>
    <submittedName>
        <fullName evidence="5">Patatin-like phospholipase/acyl hydrolase</fullName>
    </submittedName>
</protein>
<feature type="short sequence motif" description="DGA/G" evidence="3">
    <location>
        <begin position="190"/>
        <end position="192"/>
    </location>
</feature>
<reference evidence="5 6" key="1">
    <citation type="submission" date="2017-06" db="EMBL/GenBank/DDBJ databases">
        <authorList>
            <person name="Kim H.J."/>
            <person name="Triplett B.A."/>
        </authorList>
    </citation>
    <scope>NUCLEOTIDE SEQUENCE [LARGE SCALE GENOMIC DNA]</scope>
    <source>
        <strain evidence="5 6">DSM 19307</strain>
    </source>
</reference>
<name>A0A239IH29_EKHLU</name>
<dbReference type="SUPFAM" id="SSF52151">
    <property type="entry name" value="FabD/lysophospholipase-like"/>
    <property type="match status" value="1"/>
</dbReference>
<dbReference type="Pfam" id="PF01734">
    <property type="entry name" value="Patatin"/>
    <property type="match status" value="1"/>
</dbReference>
<dbReference type="GO" id="GO:0047372">
    <property type="term" value="F:monoacylglycerol lipase activity"/>
    <property type="evidence" value="ECO:0007669"/>
    <property type="project" value="TreeGrafter"/>
</dbReference>
<dbReference type="OrthoDB" id="9807112at2"/>
<keyword evidence="6" id="KW-1185">Reference proteome</keyword>